<dbReference type="GO" id="GO:0016787">
    <property type="term" value="F:hydrolase activity"/>
    <property type="evidence" value="ECO:0007669"/>
    <property type="project" value="UniProtKB-KW"/>
</dbReference>
<sequence>MAAFEDELARLVKPGARIALADGVGTPRVLHGPLSRAAKGRDVRLVLGWMPLPAPDLDPGAFADVRVLMGGPGTRAMVEAGHAHAVPTRLSAVPALLRGPLRPDLVVATVVRRADGLRLGTEVGYLRGLVDAGVPVAAVLSSGSPCADAGPALPGEMVTVIGETGDGPGEVPTPAPTAADVAIARRVARLVPEGGRVQVGPGRLAQAMVSALEVPVRIDSGLLPDPVVDLDEKGLLVGEPVAAYLSGTRRLYEWADDRPILRPVEVTHDAARLSSPDLPPLIALNSALEIDVDGQVNVEGIGSAAVGMIGGHPDFAAAGVRGRGLSVIAIASAYDGYSTLVSRLSRPVTTGSHDVDVVVTDRGIADLRGLDRPERRRALLGLWDGEIAER</sequence>
<evidence type="ECO:0000313" key="2">
    <source>
        <dbReference type="EMBL" id="MBB5138417.1"/>
    </source>
</evidence>
<dbReference type="EMBL" id="JACHGN010000023">
    <property type="protein sequence ID" value="MBB5138417.1"/>
    <property type="molecule type" value="Genomic_DNA"/>
</dbReference>
<reference evidence="2 3" key="1">
    <citation type="submission" date="2020-08" db="EMBL/GenBank/DDBJ databases">
        <title>Genomic Encyclopedia of Type Strains, Phase IV (KMG-IV): sequencing the most valuable type-strain genomes for metagenomic binning, comparative biology and taxonomic classification.</title>
        <authorList>
            <person name="Goeker M."/>
        </authorList>
    </citation>
    <scope>NUCLEOTIDE SEQUENCE [LARGE SCALE GENOMIC DNA]</scope>
    <source>
        <strain evidence="2 3">DSM 45615</strain>
    </source>
</reference>
<dbReference type="RefSeq" id="WP_185055289.1">
    <property type="nucleotide sequence ID" value="NZ_BAABIX010000019.1"/>
</dbReference>
<dbReference type="AlphaFoldDB" id="A0A840PN00"/>
<organism evidence="2 3">
    <name type="scientific">Thermocatellispora tengchongensis</name>
    <dbReference type="NCBI Taxonomy" id="1073253"/>
    <lineage>
        <taxon>Bacteria</taxon>
        <taxon>Bacillati</taxon>
        <taxon>Actinomycetota</taxon>
        <taxon>Actinomycetes</taxon>
        <taxon>Streptosporangiales</taxon>
        <taxon>Streptosporangiaceae</taxon>
        <taxon>Thermocatellispora</taxon>
    </lineage>
</organism>
<gene>
    <name evidence="2" type="ORF">HNP84_008171</name>
</gene>
<dbReference type="InterPro" id="IPR046433">
    <property type="entry name" value="ActCoA_hydro"/>
</dbReference>
<evidence type="ECO:0000259" key="1">
    <source>
        <dbReference type="Pfam" id="PF13336"/>
    </source>
</evidence>
<proteinExistence type="predicted"/>
<keyword evidence="2" id="KW-0378">Hydrolase</keyword>
<dbReference type="InterPro" id="IPR037171">
    <property type="entry name" value="NagB/RpiA_transferase-like"/>
</dbReference>
<evidence type="ECO:0000313" key="3">
    <source>
        <dbReference type="Proteomes" id="UP000578449"/>
    </source>
</evidence>
<dbReference type="InterPro" id="IPR038460">
    <property type="entry name" value="AcetylCoA_hyd_C_sf"/>
</dbReference>
<dbReference type="PANTHER" id="PTHR21432:SF20">
    <property type="entry name" value="ACETYL-COA HYDROLASE"/>
    <property type="match status" value="1"/>
</dbReference>
<name>A0A840PN00_9ACTN</name>
<dbReference type="Proteomes" id="UP000578449">
    <property type="component" value="Unassembled WGS sequence"/>
</dbReference>
<dbReference type="GO" id="GO:0006083">
    <property type="term" value="P:acetate metabolic process"/>
    <property type="evidence" value="ECO:0007669"/>
    <property type="project" value="InterPro"/>
</dbReference>
<dbReference type="InterPro" id="IPR026888">
    <property type="entry name" value="AcetylCoA_hyd_C"/>
</dbReference>
<dbReference type="GO" id="GO:0008775">
    <property type="term" value="F:acetate CoA-transferase activity"/>
    <property type="evidence" value="ECO:0007669"/>
    <property type="project" value="InterPro"/>
</dbReference>
<dbReference type="Gene3D" id="3.40.1080.10">
    <property type="entry name" value="Glutaconate Coenzyme A-transferase"/>
    <property type="match status" value="1"/>
</dbReference>
<feature type="domain" description="Acetyl-CoA hydrolase/transferase C-terminal" evidence="1">
    <location>
        <begin position="247"/>
        <end position="381"/>
    </location>
</feature>
<dbReference type="Gene3D" id="3.40.1080.20">
    <property type="entry name" value="Acetyl-CoA hydrolase/transferase C-terminal domain"/>
    <property type="match status" value="1"/>
</dbReference>
<dbReference type="Gene3D" id="3.30.750.70">
    <property type="entry name" value="4-hydroxybutyrate coenzyme like domains"/>
    <property type="match status" value="1"/>
</dbReference>
<protein>
    <submittedName>
        <fullName evidence="2">Acyl-CoA hydrolase</fullName>
    </submittedName>
</protein>
<dbReference type="Pfam" id="PF13336">
    <property type="entry name" value="AcetylCoA_hyd_C"/>
    <property type="match status" value="1"/>
</dbReference>
<keyword evidence="3" id="KW-1185">Reference proteome</keyword>
<dbReference type="SUPFAM" id="SSF100950">
    <property type="entry name" value="NagB/RpiA/CoA transferase-like"/>
    <property type="match status" value="2"/>
</dbReference>
<comment type="caution">
    <text evidence="2">The sequence shown here is derived from an EMBL/GenBank/DDBJ whole genome shotgun (WGS) entry which is preliminary data.</text>
</comment>
<accession>A0A840PN00</accession>
<dbReference type="PANTHER" id="PTHR21432">
    <property type="entry name" value="ACETYL-COA HYDROLASE-RELATED"/>
    <property type="match status" value="1"/>
</dbReference>